<dbReference type="Proteomes" id="UP000289738">
    <property type="component" value="Chromosome B01"/>
</dbReference>
<evidence type="ECO:0000313" key="2">
    <source>
        <dbReference type="Proteomes" id="UP000289738"/>
    </source>
</evidence>
<organism evidence="1 2">
    <name type="scientific">Arachis hypogaea</name>
    <name type="common">Peanut</name>
    <dbReference type="NCBI Taxonomy" id="3818"/>
    <lineage>
        <taxon>Eukaryota</taxon>
        <taxon>Viridiplantae</taxon>
        <taxon>Streptophyta</taxon>
        <taxon>Embryophyta</taxon>
        <taxon>Tracheophyta</taxon>
        <taxon>Spermatophyta</taxon>
        <taxon>Magnoliopsida</taxon>
        <taxon>eudicotyledons</taxon>
        <taxon>Gunneridae</taxon>
        <taxon>Pentapetalae</taxon>
        <taxon>rosids</taxon>
        <taxon>fabids</taxon>
        <taxon>Fabales</taxon>
        <taxon>Fabaceae</taxon>
        <taxon>Papilionoideae</taxon>
        <taxon>50 kb inversion clade</taxon>
        <taxon>dalbergioids sensu lato</taxon>
        <taxon>Dalbergieae</taxon>
        <taxon>Pterocarpus clade</taxon>
        <taxon>Arachis</taxon>
    </lineage>
</organism>
<evidence type="ECO:0000313" key="1">
    <source>
        <dbReference type="EMBL" id="RYR31418.1"/>
    </source>
</evidence>
<gene>
    <name evidence="1" type="ORF">Ahy_B01g056226</name>
</gene>
<keyword evidence="2" id="KW-1185">Reference proteome</keyword>
<reference evidence="1 2" key="1">
    <citation type="submission" date="2019-01" db="EMBL/GenBank/DDBJ databases">
        <title>Sequencing of cultivated peanut Arachis hypogaea provides insights into genome evolution and oil improvement.</title>
        <authorList>
            <person name="Chen X."/>
        </authorList>
    </citation>
    <scope>NUCLEOTIDE SEQUENCE [LARGE SCALE GENOMIC DNA]</scope>
    <source>
        <strain evidence="2">cv. Fuhuasheng</strain>
        <tissue evidence="1">Leaves</tissue>
    </source>
</reference>
<proteinExistence type="predicted"/>
<dbReference type="EMBL" id="SDMP01000011">
    <property type="protein sequence ID" value="RYR31418.1"/>
    <property type="molecule type" value="Genomic_DNA"/>
</dbReference>
<dbReference type="AlphaFoldDB" id="A0A445AYC3"/>
<protein>
    <submittedName>
        <fullName evidence="1">Uncharacterized protein</fullName>
    </submittedName>
</protein>
<name>A0A445AYC3_ARAHY</name>
<accession>A0A445AYC3</accession>
<sequence>MEREDEDATQERRLFRRALSSLLRSIEAAAAARACRAPGVDLCASHRYLCAQSSIRRELEELGVTLPKDAFELIFVFLQECFSGYSSNNGQTPLFPKISATRLLGIILANRHSAHRKLQYISKLERSITSFQDNIEDDNED</sequence>
<comment type="caution">
    <text evidence="1">The sequence shown here is derived from an EMBL/GenBank/DDBJ whole genome shotgun (WGS) entry which is preliminary data.</text>
</comment>